<evidence type="ECO:0000259" key="2">
    <source>
        <dbReference type="Pfam" id="PF22974"/>
    </source>
</evidence>
<keyword evidence="1" id="KW-0732">Signal</keyword>
<dbReference type="Pfam" id="PF23865">
    <property type="entry name" value="DUF7223"/>
    <property type="match status" value="1"/>
</dbReference>
<dbReference type="Pfam" id="PF22974">
    <property type="entry name" value="DUF7029"/>
    <property type="match status" value="1"/>
</dbReference>
<gene>
    <name evidence="4" type="ORF">EV356DRAFT_579364</name>
</gene>
<keyword evidence="5" id="KW-1185">Reference proteome</keyword>
<dbReference type="InterPro" id="IPR054293">
    <property type="entry name" value="DUF7029"/>
</dbReference>
<feature type="domain" description="DUF7223" evidence="3">
    <location>
        <begin position="198"/>
        <end position="464"/>
    </location>
</feature>
<name>A0A6A6GZK8_VIRVR</name>
<protein>
    <submittedName>
        <fullName evidence="4">Uncharacterized protein</fullName>
    </submittedName>
</protein>
<sequence>MTTLFKSLCLLLFVPHAYTTVLKPVVPTHGDGTLVKRAALSNLELQNATDLYWGAPADSDALLANFTVYTPDDDESILPLENFSNMLSSVDCNDTSIQLTFKDDETFQYAQSAWNWVNTHDNHSFVMVAGPGDCGLNADREPFQVNNIAYNIPERTASLSGNAQNWTSAAHTYDLHVGHISTPSSPISRRDYSKDWTVDFNHELNNGSINLSKGAFSIGLESDGSGTKGEFDFELDIKTHFFEFKGFTAKLQPKGVSATAKLGLTVSGDLSDTGFSKSVTVLSVPLDGIEIPGGILDIGPNLDIDLGMSVGPLSGSAGVTGGMTVSISDDALLELDLLDSSNNKFSGWTPSVDILPWQANATISGSVEIFTQPNLNLKAEVLEHGYEIGLDLKMPYVNATLEAIISTTGACPSNPSPHHKDGVRLDSSIGAQLLVQANKVNDDGDPLFKIDLADYNHPFPSVCFDFGPTISSGGPSNATSTLNGTSAFSTPTASTSVLPTNGTSIFSTPTASTSVPPTNGTGITAITSTASPLILPTAAVYSRTVNDGMGYAKKARRAGFGNYGDVLDT</sequence>
<evidence type="ECO:0000313" key="5">
    <source>
        <dbReference type="Proteomes" id="UP000800092"/>
    </source>
</evidence>
<dbReference type="OrthoDB" id="160645at2759"/>
<evidence type="ECO:0000259" key="3">
    <source>
        <dbReference type="Pfam" id="PF23865"/>
    </source>
</evidence>
<organism evidence="4 5">
    <name type="scientific">Viridothelium virens</name>
    <name type="common">Speckled blister lichen</name>
    <name type="synonym">Trypethelium virens</name>
    <dbReference type="NCBI Taxonomy" id="1048519"/>
    <lineage>
        <taxon>Eukaryota</taxon>
        <taxon>Fungi</taxon>
        <taxon>Dikarya</taxon>
        <taxon>Ascomycota</taxon>
        <taxon>Pezizomycotina</taxon>
        <taxon>Dothideomycetes</taxon>
        <taxon>Dothideomycetes incertae sedis</taxon>
        <taxon>Trypetheliales</taxon>
        <taxon>Trypetheliaceae</taxon>
        <taxon>Viridothelium</taxon>
    </lineage>
</organism>
<evidence type="ECO:0000313" key="4">
    <source>
        <dbReference type="EMBL" id="KAF2231256.1"/>
    </source>
</evidence>
<proteinExistence type="predicted"/>
<dbReference type="InterPro" id="IPR055647">
    <property type="entry name" value="DUF7223"/>
</dbReference>
<reference evidence="4" key="1">
    <citation type="journal article" date="2020" name="Stud. Mycol.">
        <title>101 Dothideomycetes genomes: a test case for predicting lifestyles and emergence of pathogens.</title>
        <authorList>
            <person name="Haridas S."/>
            <person name="Albert R."/>
            <person name="Binder M."/>
            <person name="Bloem J."/>
            <person name="Labutti K."/>
            <person name="Salamov A."/>
            <person name="Andreopoulos B."/>
            <person name="Baker S."/>
            <person name="Barry K."/>
            <person name="Bills G."/>
            <person name="Bluhm B."/>
            <person name="Cannon C."/>
            <person name="Castanera R."/>
            <person name="Culley D."/>
            <person name="Daum C."/>
            <person name="Ezra D."/>
            <person name="Gonzalez J."/>
            <person name="Henrissat B."/>
            <person name="Kuo A."/>
            <person name="Liang C."/>
            <person name="Lipzen A."/>
            <person name="Lutzoni F."/>
            <person name="Magnuson J."/>
            <person name="Mondo S."/>
            <person name="Nolan M."/>
            <person name="Ohm R."/>
            <person name="Pangilinan J."/>
            <person name="Park H.-J."/>
            <person name="Ramirez L."/>
            <person name="Alfaro M."/>
            <person name="Sun H."/>
            <person name="Tritt A."/>
            <person name="Yoshinaga Y."/>
            <person name="Zwiers L.-H."/>
            <person name="Turgeon B."/>
            <person name="Goodwin S."/>
            <person name="Spatafora J."/>
            <person name="Crous P."/>
            <person name="Grigoriev I."/>
        </authorList>
    </citation>
    <scope>NUCLEOTIDE SEQUENCE</scope>
    <source>
        <strain evidence="4">Tuck. ex Michener</strain>
    </source>
</reference>
<feature type="chain" id="PRO_5025382411" evidence="1">
    <location>
        <begin position="20"/>
        <end position="569"/>
    </location>
</feature>
<evidence type="ECO:0000256" key="1">
    <source>
        <dbReference type="SAM" id="SignalP"/>
    </source>
</evidence>
<feature type="signal peptide" evidence="1">
    <location>
        <begin position="1"/>
        <end position="19"/>
    </location>
</feature>
<dbReference type="AlphaFoldDB" id="A0A6A6GZK8"/>
<dbReference type="EMBL" id="ML991829">
    <property type="protein sequence ID" value="KAF2231256.1"/>
    <property type="molecule type" value="Genomic_DNA"/>
</dbReference>
<feature type="domain" description="DUF7029" evidence="2">
    <location>
        <begin position="71"/>
        <end position="174"/>
    </location>
</feature>
<accession>A0A6A6GZK8</accession>
<dbReference type="Proteomes" id="UP000800092">
    <property type="component" value="Unassembled WGS sequence"/>
</dbReference>